<accession>A0A8H7EQH6</accession>
<dbReference type="SMART" id="SM00320">
    <property type="entry name" value="WD40"/>
    <property type="match status" value="6"/>
</dbReference>
<dbReference type="AlphaFoldDB" id="A0A8H7EQH6"/>
<dbReference type="PRINTS" id="PR00320">
    <property type="entry name" value="GPROTEINBRPT"/>
</dbReference>
<dbReference type="Proteomes" id="UP000605846">
    <property type="component" value="Unassembled WGS sequence"/>
</dbReference>
<keyword evidence="3" id="KW-0677">Repeat</keyword>
<reference evidence="9" key="1">
    <citation type="submission" date="2020-01" db="EMBL/GenBank/DDBJ databases">
        <title>Genome Sequencing of Three Apophysomyces-Like Fungal Strains Confirms a Novel Fungal Genus in the Mucoromycota with divergent Burkholderia-like Endosymbiotic Bacteria.</title>
        <authorList>
            <person name="Stajich J.E."/>
            <person name="Macias A.M."/>
            <person name="Carter-House D."/>
            <person name="Lovett B."/>
            <person name="Kasson L.R."/>
            <person name="Berry K."/>
            <person name="Grigoriev I."/>
            <person name="Chang Y."/>
            <person name="Spatafora J."/>
            <person name="Kasson M.T."/>
        </authorList>
    </citation>
    <scope>NUCLEOTIDE SEQUENCE</scope>
    <source>
        <strain evidence="9">NRRL A-21654</strain>
    </source>
</reference>
<name>A0A8H7EQH6_9FUNG</name>
<evidence type="ECO:0000256" key="6">
    <source>
        <dbReference type="PROSITE-ProRule" id="PRU00221"/>
    </source>
</evidence>
<dbReference type="PROSITE" id="PS50082">
    <property type="entry name" value="WD_REPEATS_2"/>
    <property type="match status" value="5"/>
</dbReference>
<dbReference type="CDD" id="cd00200">
    <property type="entry name" value="WD40"/>
    <property type="match status" value="1"/>
</dbReference>
<protein>
    <submittedName>
        <fullName evidence="9">Proteinral transcription repressor</fullName>
    </submittedName>
</protein>
<keyword evidence="4" id="KW-0805">Transcription regulation</keyword>
<dbReference type="Gene3D" id="1.20.5.340">
    <property type="match status" value="1"/>
</dbReference>
<feature type="repeat" description="WD" evidence="6">
    <location>
        <begin position="245"/>
        <end position="271"/>
    </location>
</feature>
<dbReference type="InterPro" id="IPR013890">
    <property type="entry name" value="Tscrpt_rep_Tup1_N"/>
</dbReference>
<proteinExistence type="predicted"/>
<dbReference type="InterPro" id="IPR020472">
    <property type="entry name" value="WD40_PAC1"/>
</dbReference>
<feature type="region of interest" description="Disordered" evidence="7">
    <location>
        <begin position="92"/>
        <end position="119"/>
    </location>
</feature>
<dbReference type="EMBL" id="JABAYA010000067">
    <property type="protein sequence ID" value="KAF7727011.1"/>
    <property type="molecule type" value="Genomic_DNA"/>
</dbReference>
<feature type="repeat" description="WD" evidence="6">
    <location>
        <begin position="369"/>
        <end position="402"/>
    </location>
</feature>
<dbReference type="InterPro" id="IPR015943">
    <property type="entry name" value="WD40/YVTN_repeat-like_dom_sf"/>
</dbReference>
<evidence type="ECO:0000256" key="2">
    <source>
        <dbReference type="ARBA" id="ARBA00022574"/>
    </source>
</evidence>
<keyword evidence="2 6" id="KW-0853">WD repeat</keyword>
<dbReference type="PANTHER" id="PTHR19848">
    <property type="entry name" value="WD40 REPEAT PROTEIN"/>
    <property type="match status" value="1"/>
</dbReference>
<evidence type="ECO:0000256" key="4">
    <source>
        <dbReference type="ARBA" id="ARBA00023015"/>
    </source>
</evidence>
<feature type="repeat" description="WD" evidence="6">
    <location>
        <begin position="327"/>
        <end position="368"/>
    </location>
</feature>
<evidence type="ECO:0000256" key="5">
    <source>
        <dbReference type="ARBA" id="ARBA00023163"/>
    </source>
</evidence>
<evidence type="ECO:0000259" key="8">
    <source>
        <dbReference type="Pfam" id="PF08581"/>
    </source>
</evidence>
<keyword evidence="1" id="KW-0678">Repressor</keyword>
<organism evidence="9 10">
    <name type="scientific">Apophysomyces ossiformis</name>
    <dbReference type="NCBI Taxonomy" id="679940"/>
    <lineage>
        <taxon>Eukaryota</taxon>
        <taxon>Fungi</taxon>
        <taxon>Fungi incertae sedis</taxon>
        <taxon>Mucoromycota</taxon>
        <taxon>Mucoromycotina</taxon>
        <taxon>Mucoromycetes</taxon>
        <taxon>Mucorales</taxon>
        <taxon>Mucorineae</taxon>
        <taxon>Mucoraceae</taxon>
        <taxon>Apophysomyces</taxon>
    </lineage>
</organism>
<dbReference type="InterPro" id="IPR001680">
    <property type="entry name" value="WD40_rpt"/>
</dbReference>
<dbReference type="PANTHER" id="PTHR19848:SF8">
    <property type="entry name" value="F-BOX AND WD REPEAT DOMAIN CONTAINING 7"/>
    <property type="match status" value="1"/>
</dbReference>
<dbReference type="SUPFAM" id="SSF50978">
    <property type="entry name" value="WD40 repeat-like"/>
    <property type="match status" value="1"/>
</dbReference>
<dbReference type="PROSITE" id="PS50294">
    <property type="entry name" value="WD_REPEATS_REGION"/>
    <property type="match status" value="5"/>
</dbReference>
<evidence type="ECO:0000256" key="3">
    <source>
        <dbReference type="ARBA" id="ARBA00022737"/>
    </source>
</evidence>
<feature type="repeat" description="WD" evidence="6">
    <location>
        <begin position="280"/>
        <end position="321"/>
    </location>
</feature>
<keyword evidence="10" id="KW-1185">Reference proteome</keyword>
<evidence type="ECO:0000256" key="1">
    <source>
        <dbReference type="ARBA" id="ARBA00022491"/>
    </source>
</evidence>
<comment type="caution">
    <text evidence="9">The sequence shown here is derived from an EMBL/GenBank/DDBJ whole genome shotgun (WGS) entry which is preliminary data.</text>
</comment>
<dbReference type="Gene3D" id="2.130.10.10">
    <property type="entry name" value="YVTN repeat-like/Quinoprotein amine dehydrogenase"/>
    <property type="match status" value="1"/>
</dbReference>
<dbReference type="PROSITE" id="PS00678">
    <property type="entry name" value="WD_REPEATS_1"/>
    <property type="match status" value="2"/>
</dbReference>
<feature type="domain" description="Transcriptional repressor Tup1 N-terminal" evidence="8">
    <location>
        <begin position="16"/>
        <end position="90"/>
    </location>
</feature>
<feature type="repeat" description="WD" evidence="6">
    <location>
        <begin position="412"/>
        <end position="444"/>
    </location>
</feature>
<dbReference type="Pfam" id="PF00400">
    <property type="entry name" value="WD40"/>
    <property type="match status" value="6"/>
</dbReference>
<dbReference type="OrthoDB" id="17410at2759"/>
<sequence>MSAYNHRSAHPLGHNRLLQILDTLRIEFDQLKQETVVSRSQRDDYENKVNGQIQEIKMLQQHLVELERTQKVIQKQYEDEIAHLRMQIEQVSKVPGGRKRKLSNTYSPPPAPPPTMRDHASYPPALQPAAMPTHAIVAQPVSAPPPNGPMPSLADIDMDTVPADKKIEGQRWFAVFSPKVPRLLNVDLVHTFEHDSVVCCVTFSPDGQYFATGCNRMAYIYDTTTASLVAALQDSAAQADGDLYIRSVSFSPDGKYLATGAEDRQIRIWDIGKKCIRRVMDGHEKDIYSLEFSSDGHTLVSGSGDHSVAVWDWTNGRCIHKLQIRSEDNQDAGVTSIAVSPNGRFVAAGSLDKMIRVWDVASGRLLETLEGHEDSVYSVAFMPDGNSLVSGSLDDTLRLWRLGGGNACTRIFTGHKDFVLSVVPTPDNRWIISGSKDRSIQFWDPYTGHAQFMLTAHRNSGTSLKKNESFSFMF</sequence>
<evidence type="ECO:0000256" key="7">
    <source>
        <dbReference type="SAM" id="MobiDB-lite"/>
    </source>
</evidence>
<evidence type="ECO:0000313" key="9">
    <source>
        <dbReference type="EMBL" id="KAF7727011.1"/>
    </source>
</evidence>
<dbReference type="InterPro" id="IPR036322">
    <property type="entry name" value="WD40_repeat_dom_sf"/>
</dbReference>
<gene>
    <name evidence="9" type="primary">TUP1_4</name>
    <name evidence="9" type="ORF">EC973_008124</name>
</gene>
<dbReference type="InterPro" id="IPR019775">
    <property type="entry name" value="WD40_repeat_CS"/>
</dbReference>
<keyword evidence="5" id="KW-0804">Transcription</keyword>
<dbReference type="Pfam" id="PF08581">
    <property type="entry name" value="Tup_N"/>
    <property type="match status" value="1"/>
</dbReference>
<evidence type="ECO:0000313" key="10">
    <source>
        <dbReference type="Proteomes" id="UP000605846"/>
    </source>
</evidence>